<keyword evidence="5" id="KW-1185">Reference proteome</keyword>
<comment type="caution">
    <text evidence="4">The sequence shown here is derived from an EMBL/GenBank/DDBJ whole genome shotgun (WGS) entry which is preliminary data.</text>
</comment>
<evidence type="ECO:0000256" key="1">
    <source>
        <dbReference type="ARBA" id="ARBA00010646"/>
    </source>
</evidence>
<dbReference type="AlphaFoldDB" id="A0A4Q0M405"/>
<comment type="similarity">
    <text evidence="1">Belongs to the glycosyl hydrolase 25 family.</text>
</comment>
<dbReference type="GO" id="GO:0016052">
    <property type="term" value="P:carbohydrate catabolic process"/>
    <property type="evidence" value="ECO:0007669"/>
    <property type="project" value="TreeGrafter"/>
</dbReference>
<organism evidence="4 5">
    <name type="scientific">Hansschlegelia zhihuaiae</name>
    <dbReference type="NCBI Taxonomy" id="405005"/>
    <lineage>
        <taxon>Bacteria</taxon>
        <taxon>Pseudomonadati</taxon>
        <taxon>Pseudomonadota</taxon>
        <taxon>Alphaproteobacteria</taxon>
        <taxon>Hyphomicrobiales</taxon>
        <taxon>Methylopilaceae</taxon>
        <taxon>Hansschlegelia</taxon>
    </lineage>
</organism>
<evidence type="ECO:0000313" key="4">
    <source>
        <dbReference type="EMBL" id="RXF67543.1"/>
    </source>
</evidence>
<dbReference type="CDD" id="cd00599">
    <property type="entry name" value="GH25_muramidase"/>
    <property type="match status" value="1"/>
</dbReference>
<dbReference type="GO" id="GO:0016998">
    <property type="term" value="P:cell wall macromolecule catabolic process"/>
    <property type="evidence" value="ECO:0007669"/>
    <property type="project" value="InterPro"/>
</dbReference>
<dbReference type="PANTHER" id="PTHR34135:SF2">
    <property type="entry name" value="LYSOZYME"/>
    <property type="match status" value="1"/>
</dbReference>
<dbReference type="Gene3D" id="3.20.20.80">
    <property type="entry name" value="Glycosidases"/>
    <property type="match status" value="1"/>
</dbReference>
<dbReference type="OrthoDB" id="5298492at2"/>
<dbReference type="PROSITE" id="PS51904">
    <property type="entry name" value="GLYCOSYL_HYDROL_F25_2"/>
    <property type="match status" value="1"/>
</dbReference>
<dbReference type="PANTHER" id="PTHR34135">
    <property type="entry name" value="LYSOZYME"/>
    <property type="match status" value="1"/>
</dbReference>
<dbReference type="InterPro" id="IPR018077">
    <property type="entry name" value="Glyco_hydro_fam25_subgr"/>
</dbReference>
<dbReference type="InterPro" id="IPR017853">
    <property type="entry name" value="GH"/>
</dbReference>
<keyword evidence="3" id="KW-0326">Glycosidase</keyword>
<proteinExistence type="inferred from homology"/>
<dbReference type="SMART" id="SM00641">
    <property type="entry name" value="Glyco_25"/>
    <property type="match status" value="1"/>
</dbReference>
<gene>
    <name evidence="4" type="ORF">EK403_21155</name>
</gene>
<dbReference type="GO" id="GO:0009253">
    <property type="term" value="P:peptidoglycan catabolic process"/>
    <property type="evidence" value="ECO:0007669"/>
    <property type="project" value="InterPro"/>
</dbReference>
<accession>A0A4Q0M405</accession>
<dbReference type="EMBL" id="RYFI01000032">
    <property type="protein sequence ID" value="RXF67543.1"/>
    <property type="molecule type" value="Genomic_DNA"/>
</dbReference>
<dbReference type="InterPro" id="IPR002053">
    <property type="entry name" value="Glyco_hydro_25"/>
</dbReference>
<dbReference type="SUPFAM" id="SSF51445">
    <property type="entry name" value="(Trans)glycosidases"/>
    <property type="match status" value="1"/>
</dbReference>
<evidence type="ECO:0000313" key="5">
    <source>
        <dbReference type="Proteomes" id="UP000289708"/>
    </source>
</evidence>
<dbReference type="Pfam" id="PF01183">
    <property type="entry name" value="Glyco_hydro_25"/>
    <property type="match status" value="1"/>
</dbReference>
<evidence type="ECO:0000256" key="3">
    <source>
        <dbReference type="ARBA" id="ARBA00023295"/>
    </source>
</evidence>
<sequence length="205" mass="22838">MFNGMIDLSHHNIVHDWASVRRAGIVAVVHKATEGATFRDPAYATRRIEAKAAGLLWGSYHFSSGVDVEAQVANYLAYADPGADDLVCLDWEESTAGADLSLAQAEAFVALVEARLGRLPVIYGGRLLRERMADVAQSPLAKCALWYARFADEPRGVPALWRRWTFWQYTDGRSGPEPREVEGLGPVDRDLFNGDEAQFRARWPF</sequence>
<dbReference type="RefSeq" id="WP_128779445.1">
    <property type="nucleotide sequence ID" value="NZ_RYFI01000032.1"/>
</dbReference>
<evidence type="ECO:0000256" key="2">
    <source>
        <dbReference type="ARBA" id="ARBA00022801"/>
    </source>
</evidence>
<reference evidence="4 5" key="1">
    <citation type="submission" date="2018-12" db="EMBL/GenBank/DDBJ databases">
        <title>bacterium Hansschlegelia zhihuaiae S113.</title>
        <authorList>
            <person name="He J."/>
        </authorList>
    </citation>
    <scope>NUCLEOTIDE SEQUENCE [LARGE SCALE GENOMIC DNA]</scope>
    <source>
        <strain evidence="4 5">S 113</strain>
    </source>
</reference>
<name>A0A4Q0M405_9HYPH</name>
<dbReference type="Proteomes" id="UP000289708">
    <property type="component" value="Unassembled WGS sequence"/>
</dbReference>
<dbReference type="GO" id="GO:0003796">
    <property type="term" value="F:lysozyme activity"/>
    <property type="evidence" value="ECO:0007669"/>
    <property type="project" value="InterPro"/>
</dbReference>
<keyword evidence="2 4" id="KW-0378">Hydrolase</keyword>
<protein>
    <submittedName>
        <fullName evidence="4">Glycoside hydrolase</fullName>
    </submittedName>
</protein>